<dbReference type="Pfam" id="PF04375">
    <property type="entry name" value="HemX"/>
    <property type="match status" value="1"/>
</dbReference>
<dbReference type="Proteomes" id="UP001157134">
    <property type="component" value="Unassembled WGS sequence"/>
</dbReference>
<evidence type="ECO:0000256" key="1">
    <source>
        <dbReference type="SAM" id="MobiDB-lite"/>
    </source>
</evidence>
<reference evidence="3 4" key="1">
    <citation type="submission" date="2023-03" db="EMBL/GenBank/DDBJ databases">
        <title>Thalassotalea loyana LMG 22536T draft genome sequence.</title>
        <authorList>
            <person name="Sawabe T."/>
        </authorList>
    </citation>
    <scope>NUCLEOTIDE SEQUENCE [LARGE SCALE GENOMIC DNA]</scope>
    <source>
        <strain evidence="3 4">LMG 22536</strain>
    </source>
</reference>
<keyword evidence="4" id="KW-1185">Reference proteome</keyword>
<evidence type="ECO:0000313" key="3">
    <source>
        <dbReference type="EMBL" id="GLX86163.1"/>
    </source>
</evidence>
<keyword evidence="2" id="KW-0472">Membrane</keyword>
<feature type="region of interest" description="Disordered" evidence="1">
    <location>
        <begin position="1"/>
        <end position="81"/>
    </location>
</feature>
<dbReference type="PANTHER" id="PTHR38043:SF1">
    <property type="entry name" value="PROTEIN HEMX"/>
    <property type="match status" value="1"/>
</dbReference>
<comment type="caution">
    <text evidence="3">The sequence shown here is derived from an EMBL/GenBank/DDBJ whole genome shotgun (WGS) entry which is preliminary data.</text>
</comment>
<evidence type="ECO:0000256" key="2">
    <source>
        <dbReference type="SAM" id="Phobius"/>
    </source>
</evidence>
<feature type="region of interest" description="Disordered" evidence="1">
    <location>
        <begin position="415"/>
        <end position="442"/>
    </location>
</feature>
<name>A0ABQ6HDK5_9GAMM</name>
<proteinExistence type="predicted"/>
<gene>
    <name evidence="3" type="ORF">tloyanaT_24160</name>
</gene>
<organism evidence="3 4">
    <name type="scientific">Thalassotalea loyana</name>
    <dbReference type="NCBI Taxonomy" id="280483"/>
    <lineage>
        <taxon>Bacteria</taxon>
        <taxon>Pseudomonadati</taxon>
        <taxon>Pseudomonadota</taxon>
        <taxon>Gammaproteobacteria</taxon>
        <taxon>Alteromonadales</taxon>
        <taxon>Colwelliaceae</taxon>
        <taxon>Thalassotalea</taxon>
    </lineage>
</organism>
<feature type="transmembrane region" description="Helical" evidence="2">
    <location>
        <begin position="86"/>
        <end position="108"/>
    </location>
</feature>
<dbReference type="RefSeq" id="WP_284298907.1">
    <property type="nucleotide sequence ID" value="NZ_BSSV01000005.1"/>
</dbReference>
<keyword evidence="2" id="KW-1133">Transmembrane helix</keyword>
<keyword evidence="2" id="KW-0812">Transmembrane</keyword>
<sequence>MTDKKSTPADSNTSDNVVDEKLEATAPEKPAKDNVSEPTKGAVEDKKASTNNTANYEKTEKTASSKRTATSENKTARQETKGSNKLAGFALFLALIAIAGCAGIFYWYQQQLIVINQQASDANAKLEQDNQRQITALVTKQANQLEERIATAQQGGESELARVSQELTRLSNDVSALKDMRSSDWLLHEAQYLVRLASRAIWLEDDTQGAITLLRDADNRLTELNDPNLLPLREVIHQDIEQLSLLPALESESVILTLIGLENQIETLPLALAYTPDSAEQEPDFTLSDNTDDWRENLSKSWQRLMEDFITVRRRTANVEALLSPSQQENLQQNLSLKLQVAQWAVTRKNSELFGQSIADVQAWLMSYYDMDSQQVIRFNERLAELNKAVIDLPLPTQLRSLKAISQTLEYQPNQTPKQVPLLEKLPMPKPVSTDKEDEGSA</sequence>
<dbReference type="PANTHER" id="PTHR38043">
    <property type="entry name" value="PROTEIN HEMX"/>
    <property type="match status" value="1"/>
</dbReference>
<evidence type="ECO:0000313" key="4">
    <source>
        <dbReference type="Proteomes" id="UP001157134"/>
    </source>
</evidence>
<protein>
    <submittedName>
        <fullName evidence="3">Heme biosynthesis operon protein HemX</fullName>
    </submittedName>
</protein>
<dbReference type="InterPro" id="IPR007470">
    <property type="entry name" value="HemX"/>
</dbReference>
<accession>A0ABQ6HDK5</accession>
<dbReference type="EMBL" id="BSSV01000005">
    <property type="protein sequence ID" value="GLX86163.1"/>
    <property type="molecule type" value="Genomic_DNA"/>
</dbReference>